<dbReference type="AlphaFoldDB" id="U4KVX2"/>
<evidence type="ECO:0000313" key="1">
    <source>
        <dbReference type="EMBL" id="CCX05798.1"/>
    </source>
</evidence>
<sequence length="59" mass="6603">MVPKSILAIIPDHAPKRSTSYSEIRAFKQYGDIRNVTSSAVLCRKLNNIHNTSPQLYSA</sequence>
<proteinExistence type="predicted"/>
<organism evidence="1 2">
    <name type="scientific">Pyronema omphalodes (strain CBS 100304)</name>
    <name type="common">Pyronema confluens</name>
    <dbReference type="NCBI Taxonomy" id="1076935"/>
    <lineage>
        <taxon>Eukaryota</taxon>
        <taxon>Fungi</taxon>
        <taxon>Dikarya</taxon>
        <taxon>Ascomycota</taxon>
        <taxon>Pezizomycotina</taxon>
        <taxon>Pezizomycetes</taxon>
        <taxon>Pezizales</taxon>
        <taxon>Pyronemataceae</taxon>
        <taxon>Pyronema</taxon>
    </lineage>
</organism>
<keyword evidence="2" id="KW-1185">Reference proteome</keyword>
<reference evidence="1 2" key="1">
    <citation type="journal article" date="2013" name="PLoS Genet.">
        <title>The genome and development-dependent transcriptomes of Pyronema confluens: a window into fungal evolution.</title>
        <authorList>
            <person name="Traeger S."/>
            <person name="Altegoer F."/>
            <person name="Freitag M."/>
            <person name="Gabaldon T."/>
            <person name="Kempken F."/>
            <person name="Kumar A."/>
            <person name="Marcet-Houben M."/>
            <person name="Poggeler S."/>
            <person name="Stajich J.E."/>
            <person name="Nowrousian M."/>
        </authorList>
    </citation>
    <scope>NUCLEOTIDE SEQUENCE [LARGE SCALE GENOMIC DNA]</scope>
    <source>
        <strain evidence="2">CBS 100304</strain>
        <tissue evidence="1">Vegetative mycelium</tissue>
    </source>
</reference>
<dbReference type="Proteomes" id="UP000018144">
    <property type="component" value="Unassembled WGS sequence"/>
</dbReference>
<protein>
    <submittedName>
        <fullName evidence="1">Uncharacterized protein</fullName>
    </submittedName>
</protein>
<dbReference type="EMBL" id="HF935274">
    <property type="protein sequence ID" value="CCX05798.1"/>
    <property type="molecule type" value="Genomic_DNA"/>
</dbReference>
<accession>U4KVX2</accession>
<gene>
    <name evidence="1" type="ORF">PCON_05385</name>
</gene>
<evidence type="ECO:0000313" key="2">
    <source>
        <dbReference type="Proteomes" id="UP000018144"/>
    </source>
</evidence>
<name>U4KVX2_PYROM</name>